<proteinExistence type="predicted"/>
<sequence>MRNGYSTNDQMHLYLHHCQTPQQVKSVPVKHPTFLANTTPHTPPDEGLSTNATRQRFTHFCVLNTSDYIEQYFWKENRCSFLRILKCFLTITQNNKRIREVRTQLIFFLFCLSWYLQQGTTAEFLHREKNSLGTASTMNIGAVQRSQELPQPFPSPRILAPSVIPRVKCWFIDLIQQDPSYTHPSVHLTIYVFDISAYIRFYRLLFNFVIKIEIIKITI</sequence>
<reference evidence="1 2" key="1">
    <citation type="submission" date="2019-08" db="EMBL/GenBank/DDBJ databases">
        <title>The genome of the soybean aphid Biotype 1, its phylome, world population structure and adaptation to the North American continent.</title>
        <authorList>
            <person name="Giordano R."/>
            <person name="Donthu R.K."/>
            <person name="Hernandez A.G."/>
            <person name="Wright C.L."/>
            <person name="Zimin A.V."/>
        </authorList>
    </citation>
    <scope>NUCLEOTIDE SEQUENCE [LARGE SCALE GENOMIC DNA]</scope>
    <source>
        <tissue evidence="1">Whole aphids</tissue>
    </source>
</reference>
<name>A0A6G0U515_APHGL</name>
<dbReference type="AlphaFoldDB" id="A0A6G0U515"/>
<evidence type="ECO:0000313" key="1">
    <source>
        <dbReference type="EMBL" id="KAE9543372.1"/>
    </source>
</evidence>
<dbReference type="EMBL" id="VYZN01000008">
    <property type="protein sequence ID" value="KAE9543372.1"/>
    <property type="molecule type" value="Genomic_DNA"/>
</dbReference>
<gene>
    <name evidence="1" type="ORF">AGLY_002172</name>
</gene>
<keyword evidence="2" id="KW-1185">Reference proteome</keyword>
<accession>A0A6G0U515</accession>
<organism evidence="1 2">
    <name type="scientific">Aphis glycines</name>
    <name type="common">Soybean aphid</name>
    <dbReference type="NCBI Taxonomy" id="307491"/>
    <lineage>
        <taxon>Eukaryota</taxon>
        <taxon>Metazoa</taxon>
        <taxon>Ecdysozoa</taxon>
        <taxon>Arthropoda</taxon>
        <taxon>Hexapoda</taxon>
        <taxon>Insecta</taxon>
        <taxon>Pterygota</taxon>
        <taxon>Neoptera</taxon>
        <taxon>Paraneoptera</taxon>
        <taxon>Hemiptera</taxon>
        <taxon>Sternorrhyncha</taxon>
        <taxon>Aphidomorpha</taxon>
        <taxon>Aphidoidea</taxon>
        <taxon>Aphididae</taxon>
        <taxon>Aphidini</taxon>
        <taxon>Aphis</taxon>
        <taxon>Aphis</taxon>
    </lineage>
</organism>
<dbReference type="Proteomes" id="UP000475862">
    <property type="component" value="Unassembled WGS sequence"/>
</dbReference>
<comment type="caution">
    <text evidence="1">The sequence shown here is derived from an EMBL/GenBank/DDBJ whole genome shotgun (WGS) entry which is preliminary data.</text>
</comment>
<evidence type="ECO:0000313" key="2">
    <source>
        <dbReference type="Proteomes" id="UP000475862"/>
    </source>
</evidence>
<protein>
    <submittedName>
        <fullName evidence="1">Uncharacterized protein</fullName>
    </submittedName>
</protein>